<dbReference type="PANTHER" id="PTHR30024">
    <property type="entry name" value="ALIPHATIC SULFONATES-BINDING PROTEIN-RELATED"/>
    <property type="match status" value="1"/>
</dbReference>
<dbReference type="PATRIC" id="fig|999432.5.peg.1688"/>
<reference evidence="2" key="1">
    <citation type="submission" date="2012-01" db="EMBL/GenBank/DDBJ databases">
        <title>The Genome Sequence of Treponema denticola H-22.</title>
        <authorList>
            <consortium name="The Broad Institute Genome Sequencing Platform"/>
            <person name="Earl A."/>
            <person name="Ward D."/>
            <person name="Feldgarden M."/>
            <person name="Gevers D."/>
            <person name="Blanton J.M."/>
            <person name="Fenno C.J."/>
            <person name="Baranova O.V."/>
            <person name="Mathney J."/>
            <person name="Dewhirst F.E."/>
            <person name="Izard J."/>
            <person name="Young S.K."/>
            <person name="Zeng Q."/>
            <person name="Gargeya S."/>
            <person name="Fitzgerald M."/>
            <person name="Haas B."/>
            <person name="Abouelleil A."/>
            <person name="Alvarado L."/>
            <person name="Arachchi H.M."/>
            <person name="Berlin A."/>
            <person name="Chapman S.B."/>
            <person name="Gearin G."/>
            <person name="Goldberg J."/>
            <person name="Griggs A."/>
            <person name="Gujja S."/>
            <person name="Hansen M."/>
            <person name="Heiman D."/>
            <person name="Howarth C."/>
            <person name="Larimer J."/>
            <person name="Lui A."/>
            <person name="MacDonald P.J.P."/>
            <person name="McCowen C."/>
            <person name="Montmayeur A."/>
            <person name="Murphy C."/>
            <person name="Neiman D."/>
            <person name="Pearson M."/>
            <person name="Priest M."/>
            <person name="Roberts A."/>
            <person name="Saif S."/>
            <person name="Shea T."/>
            <person name="Sisk P."/>
            <person name="Stolte C."/>
            <person name="Sykes S."/>
            <person name="Wortman J."/>
            <person name="Nusbaum C."/>
            <person name="Birren B."/>
        </authorList>
    </citation>
    <scope>NUCLEOTIDE SEQUENCE [LARGE SCALE GENOMIC DNA]</scope>
    <source>
        <strain evidence="2">H-22</strain>
    </source>
</reference>
<dbReference type="RefSeq" id="WP_002684779.1">
    <property type="nucleotide sequence ID" value="NZ_CM001795.1"/>
</dbReference>
<dbReference type="InterPro" id="IPR015168">
    <property type="entry name" value="SsuA/THI5"/>
</dbReference>
<sequence length="325" mass="35490">MKKIYSSFFFLFVGLSLLFAGGTKEKSVNDSFKVKVVLPAGAPAAALSKLVYEKTQFDNSETEYEVVSGPELLQARVLSGEADIIAVPTNLASVLYSKQKNIKLLAPIVWGNLYFISSEPVSSIADLKGKTIYSFGRNNTPDLTAREVLKKNGIDPDKDVSFEYLSAVGDIPSAFISGKAKYALAAEPSLSMIMTKKPNTKIVVDIQEEWKKAFSGASYPQASLIVNAEFLQKHPEYVSAFLDKAKESSEWVKENPQKAAEYASKIAALPPPPILSKAIPKLNIVFVEAEKARPAVEAYLKVLAEADPKFIGGSLPDDAFYYKAK</sequence>
<organism evidence="2">
    <name type="scientific">Treponema denticola H-22</name>
    <dbReference type="NCBI Taxonomy" id="999432"/>
    <lineage>
        <taxon>Bacteria</taxon>
        <taxon>Pseudomonadati</taxon>
        <taxon>Spirochaetota</taxon>
        <taxon>Spirochaetia</taxon>
        <taxon>Spirochaetales</taxon>
        <taxon>Treponemataceae</taxon>
        <taxon>Treponema</taxon>
    </lineage>
</organism>
<dbReference type="Pfam" id="PF09084">
    <property type="entry name" value="NMT1"/>
    <property type="match status" value="1"/>
</dbReference>
<dbReference type="PANTHER" id="PTHR30024:SF46">
    <property type="entry name" value="ABC TRANSPORTER, SUBSTRATE-BINDING LIPOPROTEIN"/>
    <property type="match status" value="1"/>
</dbReference>
<dbReference type="AlphaFoldDB" id="A0A0E2E3Z7"/>
<dbReference type="EMBL" id="AGDV01000012">
    <property type="protein sequence ID" value="EMB33267.1"/>
    <property type="molecule type" value="Genomic_DNA"/>
</dbReference>
<proteinExistence type="predicted"/>
<dbReference type="PIRSF" id="PIRSF027386">
    <property type="entry name" value="UCP027386_ABC_sbc_TM0202"/>
    <property type="match status" value="1"/>
</dbReference>
<dbReference type="HOGENOM" id="CLU_062584_0_0_12"/>
<dbReference type="SUPFAM" id="SSF53850">
    <property type="entry name" value="Periplasmic binding protein-like II"/>
    <property type="match status" value="1"/>
</dbReference>
<dbReference type="Proteomes" id="UP000011705">
    <property type="component" value="Chromosome"/>
</dbReference>
<feature type="domain" description="SsuA/THI5-like" evidence="1">
    <location>
        <begin position="77"/>
        <end position="259"/>
    </location>
</feature>
<comment type="caution">
    <text evidence="2">The sequence shown here is derived from an EMBL/GenBank/DDBJ whole genome shotgun (WGS) entry which is preliminary data.</text>
</comment>
<evidence type="ECO:0000313" key="2">
    <source>
        <dbReference type="EMBL" id="EMB33267.1"/>
    </source>
</evidence>
<accession>A0A0E2E3Z7</accession>
<evidence type="ECO:0000259" key="1">
    <source>
        <dbReference type="Pfam" id="PF09084"/>
    </source>
</evidence>
<dbReference type="InterPro" id="IPR027024">
    <property type="entry name" value="UCP027386_ABC_sbc_TM0202"/>
</dbReference>
<gene>
    <name evidence="2" type="ORF">HMPREF9726_01628</name>
</gene>
<name>A0A0E2E3Z7_TREDN</name>
<protein>
    <recommendedName>
        <fullName evidence="1">SsuA/THI5-like domain-containing protein</fullName>
    </recommendedName>
</protein>
<dbReference type="Gene3D" id="3.40.190.10">
    <property type="entry name" value="Periplasmic binding protein-like II"/>
    <property type="match status" value="2"/>
</dbReference>